<sequence>MTAVATGEAVRTHRSSESSGFAVAVVRSCGARAPYPDARLTDLATGAGAGGLWALITGNLILSGARHNVRGSD</sequence>
<dbReference type="RefSeq" id="WP_003893329.1">
    <property type="nucleotide sequence ID" value="NZ_CP027541.1"/>
</dbReference>
<evidence type="ECO:0000313" key="2">
    <source>
        <dbReference type="Proteomes" id="UP000011200"/>
    </source>
</evidence>
<accession>A0A2U9PME8</accession>
<name>A0A2U9PME8_MYCSE</name>
<evidence type="ECO:0000313" key="1">
    <source>
        <dbReference type="EMBL" id="AWT52921.1"/>
    </source>
</evidence>
<gene>
    <name evidence="1" type="ORF">D806_019380</name>
</gene>
<dbReference type="EMBL" id="CP027541">
    <property type="protein sequence ID" value="AWT52921.1"/>
    <property type="molecule type" value="Genomic_DNA"/>
</dbReference>
<dbReference type="Proteomes" id="UP000011200">
    <property type="component" value="Chromosome"/>
</dbReference>
<organism evidence="1 2">
    <name type="scientific">Mycolicibacterium smegmatis (strain MKD8)</name>
    <name type="common">Mycobacterium smegmatis</name>
    <dbReference type="NCBI Taxonomy" id="1214915"/>
    <lineage>
        <taxon>Bacteria</taxon>
        <taxon>Bacillati</taxon>
        <taxon>Actinomycetota</taxon>
        <taxon>Actinomycetes</taxon>
        <taxon>Mycobacteriales</taxon>
        <taxon>Mycobacteriaceae</taxon>
        <taxon>Mycolicibacterium</taxon>
    </lineage>
</organism>
<dbReference type="AlphaFoldDB" id="A0A2U9PME8"/>
<protein>
    <submittedName>
        <fullName evidence="1">Uncharacterized protein</fullName>
    </submittedName>
</protein>
<proteinExistence type="predicted"/>
<reference evidence="1 2" key="1">
    <citation type="journal article" date="2013" name="Genome Announc.">
        <title>Draft genome sequence of MKD8, a conjugal recipient Mycobacterium smegmatis strain.</title>
        <authorList>
            <person name="Gray T.A."/>
            <person name="Palumbo M.J."/>
            <person name="Derbyshire K.M."/>
        </authorList>
    </citation>
    <scope>NUCLEOTIDE SEQUENCE [LARGE SCALE GENOMIC DNA]</scope>
    <source>
        <strain evidence="1 2">MKD8</strain>
    </source>
</reference>
<reference evidence="2" key="2">
    <citation type="submission" date="2018-03" db="EMBL/GenBank/DDBJ databases">
        <authorList>
            <person name="Derbyshire K."/>
            <person name="Gray T.A."/>
            <person name="Champion M."/>
        </authorList>
    </citation>
    <scope>NUCLEOTIDE SEQUENCE [LARGE SCALE GENOMIC DNA]</scope>
    <source>
        <strain evidence="2">MKD8</strain>
    </source>
</reference>